<evidence type="ECO:0000313" key="8">
    <source>
        <dbReference type="EMBL" id="AKO66380.1"/>
    </source>
</evidence>
<feature type="transmembrane region" description="Helical" evidence="6">
    <location>
        <begin position="128"/>
        <end position="147"/>
    </location>
</feature>
<feature type="domain" description="EamA" evidence="7">
    <location>
        <begin position="10"/>
        <end position="141"/>
    </location>
</feature>
<feature type="domain" description="EamA" evidence="7">
    <location>
        <begin position="154"/>
        <end position="286"/>
    </location>
</feature>
<evidence type="ECO:0000256" key="1">
    <source>
        <dbReference type="ARBA" id="ARBA00004141"/>
    </source>
</evidence>
<proteinExistence type="inferred from homology"/>
<evidence type="ECO:0000256" key="3">
    <source>
        <dbReference type="ARBA" id="ARBA00022692"/>
    </source>
</evidence>
<gene>
    <name evidence="8" type="ORF">VI33_06955</name>
</gene>
<evidence type="ECO:0000259" key="7">
    <source>
        <dbReference type="Pfam" id="PF00892"/>
    </source>
</evidence>
<keyword evidence="9" id="KW-1185">Reference proteome</keyword>
<feature type="transmembrane region" description="Helical" evidence="6">
    <location>
        <begin position="270"/>
        <end position="288"/>
    </location>
</feature>
<dbReference type="AlphaFoldDB" id="A0A0H4J2Y5"/>
<feature type="transmembrane region" description="Helical" evidence="6">
    <location>
        <begin position="71"/>
        <end position="89"/>
    </location>
</feature>
<feature type="transmembrane region" description="Helical" evidence="6">
    <location>
        <begin position="36"/>
        <end position="59"/>
    </location>
</feature>
<dbReference type="PANTHER" id="PTHR32322:SF2">
    <property type="entry name" value="EAMA DOMAIN-CONTAINING PROTEIN"/>
    <property type="match status" value="1"/>
</dbReference>
<organism evidence="8 9">
    <name type="scientific">Methylophilales bacterium MBRS-H7</name>
    <dbReference type="NCBI Taxonomy" id="1623450"/>
    <lineage>
        <taxon>Bacteria</taxon>
        <taxon>Pseudomonadati</taxon>
        <taxon>Pseudomonadota</taxon>
        <taxon>Betaproteobacteria</taxon>
        <taxon>Nitrosomonadales</taxon>
        <taxon>OM43 clade</taxon>
    </lineage>
</organism>
<dbReference type="EMBL" id="CP011002">
    <property type="protein sequence ID" value="AKO66380.1"/>
    <property type="molecule type" value="Genomic_DNA"/>
</dbReference>
<dbReference type="InterPro" id="IPR000620">
    <property type="entry name" value="EamA_dom"/>
</dbReference>
<keyword evidence="4 6" id="KW-1133">Transmembrane helix</keyword>
<feature type="transmembrane region" description="Helical" evidence="6">
    <location>
        <begin position="153"/>
        <end position="172"/>
    </location>
</feature>
<dbReference type="Proteomes" id="UP000066549">
    <property type="component" value="Chromosome"/>
</dbReference>
<feature type="transmembrane region" description="Helical" evidence="6">
    <location>
        <begin position="7"/>
        <end position="24"/>
    </location>
</feature>
<feature type="transmembrane region" description="Helical" evidence="6">
    <location>
        <begin position="215"/>
        <end position="233"/>
    </location>
</feature>
<evidence type="ECO:0000256" key="4">
    <source>
        <dbReference type="ARBA" id="ARBA00022989"/>
    </source>
</evidence>
<reference evidence="8 9" key="1">
    <citation type="submission" date="2015-03" db="EMBL/GenBank/DDBJ databases">
        <title>Comparative analysis of the OM43 clade including a novel species from Red Sea uncovers genomic and metabolic diversity among marine methylotrophs.</title>
        <authorList>
            <person name="Jimenez-Infante F."/>
            <person name="Ngugi D.K."/>
            <person name="Vinu M."/>
            <person name="Alam I."/>
            <person name="Kamau A."/>
            <person name="Blom J."/>
            <person name="Bajic V.B."/>
            <person name="Stingl U."/>
        </authorList>
    </citation>
    <scope>NUCLEOTIDE SEQUENCE [LARGE SCALE GENOMIC DNA]</scope>
    <source>
        <strain evidence="8 9">MBRSH7</strain>
    </source>
</reference>
<evidence type="ECO:0000256" key="6">
    <source>
        <dbReference type="SAM" id="Phobius"/>
    </source>
</evidence>
<comment type="subcellular location">
    <subcellularLocation>
        <location evidence="1">Membrane</location>
        <topology evidence="1">Multi-pass membrane protein</topology>
    </subcellularLocation>
</comment>
<comment type="similarity">
    <text evidence="2">Belongs to the EamA transporter family.</text>
</comment>
<dbReference type="PANTHER" id="PTHR32322">
    <property type="entry name" value="INNER MEMBRANE TRANSPORTER"/>
    <property type="match status" value="1"/>
</dbReference>
<feature type="transmembrane region" description="Helical" evidence="6">
    <location>
        <begin position="184"/>
        <end position="203"/>
    </location>
</feature>
<feature type="transmembrane region" description="Helical" evidence="6">
    <location>
        <begin position="245"/>
        <end position="264"/>
    </location>
</feature>
<evidence type="ECO:0000313" key="9">
    <source>
        <dbReference type="Proteomes" id="UP000066549"/>
    </source>
</evidence>
<evidence type="ECO:0000256" key="5">
    <source>
        <dbReference type="ARBA" id="ARBA00023136"/>
    </source>
</evidence>
<dbReference type="GO" id="GO:0016020">
    <property type="term" value="C:membrane"/>
    <property type="evidence" value="ECO:0007669"/>
    <property type="project" value="UniProtKB-SubCell"/>
</dbReference>
<dbReference type="SUPFAM" id="SSF103481">
    <property type="entry name" value="Multidrug resistance efflux transporter EmrE"/>
    <property type="match status" value="2"/>
</dbReference>
<feature type="transmembrane region" description="Helical" evidence="6">
    <location>
        <begin position="95"/>
        <end position="116"/>
    </location>
</feature>
<accession>A0A0H4J2Y5</accession>
<evidence type="ECO:0000256" key="2">
    <source>
        <dbReference type="ARBA" id="ARBA00007362"/>
    </source>
</evidence>
<dbReference type="InterPro" id="IPR037185">
    <property type="entry name" value="EmrE-like"/>
</dbReference>
<keyword evidence="3 6" id="KW-0812">Transmembrane</keyword>
<dbReference type="InterPro" id="IPR050638">
    <property type="entry name" value="AA-Vitamin_Transporters"/>
</dbReference>
<name>A0A0H4J2Y5_9PROT</name>
<protein>
    <recommendedName>
        <fullName evidence="7">EamA domain-containing protein</fullName>
    </recommendedName>
</protein>
<dbReference type="Pfam" id="PF00892">
    <property type="entry name" value="EamA"/>
    <property type="match status" value="2"/>
</dbReference>
<sequence length="289" mass="32042">MPMKREEVVGLSCLLYGTVFWGLVWYPYRLLELNQIYPITASSLTFMVASILALVFVFPKRHDDILLNLKSLLIFSLVGCVTNISYVIAVVNGNVVRSMLLFFMSPLWTIFLSYFLIPNDTFQKKDAYIALLSIVGGFIILFDPNSFLMNVGFSDFFALLAGIFFACTNVLARKFSKIHYQSKSFAIWVGVAIGGALLILITNDLNVINLINPKSLLLLLIVGLLLFCSTLIIQYGLPKINPVKASPIFTFEIVVAALSSYWLANEILGVKDLVGGAFIILAISLSALK</sequence>
<keyword evidence="5 6" id="KW-0472">Membrane</keyword>
<dbReference type="OrthoDB" id="5295396at2"/>